<dbReference type="Gene3D" id="3.90.70.10">
    <property type="entry name" value="Cysteine proteinases"/>
    <property type="match status" value="2"/>
</dbReference>
<feature type="coiled-coil region" evidence="14">
    <location>
        <begin position="12"/>
        <end position="60"/>
    </location>
</feature>
<evidence type="ECO:0000256" key="3">
    <source>
        <dbReference type="ARBA" id="ARBA00004556"/>
    </source>
</evidence>
<dbReference type="PANTHER" id="PTHR11830">
    <property type="entry name" value="40S RIBOSOMAL PROTEIN S3A"/>
    <property type="match status" value="1"/>
</dbReference>
<dbReference type="STRING" id="50429.A0A2B4RUG2"/>
<evidence type="ECO:0000256" key="1">
    <source>
        <dbReference type="ARBA" id="ARBA00000707"/>
    </source>
</evidence>
<proteinExistence type="inferred from homology"/>
<keyword evidence="13" id="KW-0067">ATP-binding</keyword>
<feature type="compositionally biased region" description="Polar residues" evidence="15">
    <location>
        <begin position="310"/>
        <end position="319"/>
    </location>
</feature>
<evidence type="ECO:0000256" key="15">
    <source>
        <dbReference type="SAM" id="MobiDB-lite"/>
    </source>
</evidence>
<feature type="binding site" evidence="13">
    <location>
        <position position="114"/>
    </location>
    <ligand>
        <name>ATP</name>
        <dbReference type="ChEBI" id="CHEBI:30616"/>
    </ligand>
</feature>
<feature type="compositionally biased region" description="Polar residues" evidence="15">
    <location>
        <begin position="471"/>
        <end position="480"/>
    </location>
</feature>
<dbReference type="GO" id="GO:0005813">
    <property type="term" value="C:centrosome"/>
    <property type="evidence" value="ECO:0007669"/>
    <property type="project" value="UniProtKB-SubCell"/>
</dbReference>
<keyword evidence="13" id="KW-0547">Nucleotide-binding</keyword>
<dbReference type="Proteomes" id="UP000225706">
    <property type="component" value="Unassembled WGS sequence"/>
</dbReference>
<dbReference type="PROSITE" id="PS00109">
    <property type="entry name" value="PROTEIN_KINASE_TYR"/>
    <property type="match status" value="1"/>
</dbReference>
<gene>
    <name evidence="17" type="primary">CYLD</name>
    <name evidence="17" type="ORF">AWC38_SpisGene14290</name>
</gene>
<feature type="compositionally biased region" description="Polar residues" evidence="15">
    <location>
        <begin position="327"/>
        <end position="351"/>
    </location>
</feature>
<evidence type="ECO:0000256" key="10">
    <source>
        <dbReference type="ARBA" id="ARBA00022801"/>
    </source>
</evidence>
<dbReference type="InterPro" id="IPR008266">
    <property type="entry name" value="Tyr_kinase_AS"/>
</dbReference>
<dbReference type="EC" id="3.4.19.12" evidence="5"/>
<dbReference type="InterPro" id="IPR000938">
    <property type="entry name" value="CAP-Gly_domain"/>
</dbReference>
<dbReference type="SUPFAM" id="SSF56112">
    <property type="entry name" value="Protein kinase-like (PK-like)"/>
    <property type="match status" value="2"/>
</dbReference>
<dbReference type="Gene3D" id="2.30.30.190">
    <property type="entry name" value="CAP Gly-rich-like domain"/>
    <property type="match status" value="1"/>
</dbReference>
<dbReference type="GO" id="GO:0006508">
    <property type="term" value="P:proteolysis"/>
    <property type="evidence" value="ECO:0007669"/>
    <property type="project" value="UniProtKB-KW"/>
</dbReference>
<reference evidence="18" key="1">
    <citation type="journal article" date="2017" name="bioRxiv">
        <title>Comparative analysis of the genomes of Stylophora pistillata and Acropora digitifera provides evidence for extensive differences between species of corals.</title>
        <authorList>
            <person name="Voolstra C.R."/>
            <person name="Li Y."/>
            <person name="Liew Y.J."/>
            <person name="Baumgarten S."/>
            <person name="Zoccola D."/>
            <person name="Flot J.-F."/>
            <person name="Tambutte S."/>
            <person name="Allemand D."/>
            <person name="Aranda M."/>
        </authorList>
    </citation>
    <scope>NUCLEOTIDE SEQUENCE [LARGE SCALE GENOMIC DNA]</scope>
</reference>
<name>A0A2B4RUG2_STYPI</name>
<accession>A0A2B4RUG2</accession>
<dbReference type="GO" id="GO:0004672">
    <property type="term" value="F:protein kinase activity"/>
    <property type="evidence" value="ECO:0007669"/>
    <property type="project" value="InterPro"/>
</dbReference>
<keyword evidence="11" id="KW-0788">Thiol protease</keyword>
<dbReference type="InterPro" id="IPR017441">
    <property type="entry name" value="Protein_kinase_ATP_BS"/>
</dbReference>
<comment type="caution">
    <text evidence="17">The sequence shown here is derived from an EMBL/GenBank/DDBJ whole genome shotgun (WGS) entry which is preliminary data.</text>
</comment>
<keyword evidence="7" id="KW-0645">Protease</keyword>
<dbReference type="AlphaFoldDB" id="A0A2B4RUG2"/>
<evidence type="ECO:0000256" key="7">
    <source>
        <dbReference type="ARBA" id="ARBA00022670"/>
    </source>
</evidence>
<dbReference type="EMBL" id="LSMT01000285">
    <property type="protein sequence ID" value="PFX21241.1"/>
    <property type="molecule type" value="Genomic_DNA"/>
</dbReference>
<evidence type="ECO:0000256" key="14">
    <source>
        <dbReference type="SAM" id="Coils"/>
    </source>
</evidence>
<evidence type="ECO:0000313" key="17">
    <source>
        <dbReference type="EMBL" id="PFX21241.1"/>
    </source>
</evidence>
<feature type="domain" description="Protein kinase" evidence="16">
    <location>
        <begin position="87"/>
        <end position="567"/>
    </location>
</feature>
<dbReference type="GO" id="GO:0048471">
    <property type="term" value="C:perinuclear region of cytoplasm"/>
    <property type="evidence" value="ECO:0007669"/>
    <property type="project" value="UniProtKB-SubCell"/>
</dbReference>
<feature type="region of interest" description="Disordered" evidence="15">
    <location>
        <begin position="306"/>
        <end position="488"/>
    </location>
</feature>
<dbReference type="PROSITE" id="PS50011">
    <property type="entry name" value="PROTEIN_KINASE_DOM"/>
    <property type="match status" value="1"/>
</dbReference>
<dbReference type="Gene3D" id="3.30.200.20">
    <property type="entry name" value="Phosphorylase Kinase, domain 1"/>
    <property type="match status" value="1"/>
</dbReference>
<comment type="catalytic activity">
    <reaction evidence="1">
        <text>Thiol-dependent hydrolysis of ester, thioester, amide, peptide and isopeptide bonds formed by the C-terminal Gly of ubiquitin (a 76-residue protein attached to proteins as an intracellular targeting signal).</text>
        <dbReference type="EC" id="3.4.19.12"/>
    </reaction>
</comment>
<dbReference type="Pfam" id="PF01302">
    <property type="entry name" value="CAP_GLY"/>
    <property type="match status" value="1"/>
</dbReference>
<keyword evidence="12" id="KW-0862">Zinc</keyword>
<feature type="compositionally biased region" description="Low complexity" evidence="15">
    <location>
        <begin position="453"/>
        <end position="467"/>
    </location>
</feature>
<keyword evidence="9" id="KW-0833">Ubl conjugation pathway</keyword>
<evidence type="ECO:0000256" key="5">
    <source>
        <dbReference type="ARBA" id="ARBA00012759"/>
    </source>
</evidence>
<dbReference type="GO" id="GO:0004843">
    <property type="term" value="F:cysteine-type deubiquitinase activity"/>
    <property type="evidence" value="ECO:0007669"/>
    <property type="project" value="UniProtKB-EC"/>
</dbReference>
<dbReference type="InterPro" id="IPR038765">
    <property type="entry name" value="Papain-like_cys_pep_sf"/>
</dbReference>
<evidence type="ECO:0000313" key="18">
    <source>
        <dbReference type="Proteomes" id="UP000225706"/>
    </source>
</evidence>
<dbReference type="InterPro" id="IPR036859">
    <property type="entry name" value="CAP-Gly_dom_sf"/>
</dbReference>
<dbReference type="GO" id="GO:0046872">
    <property type="term" value="F:metal ion binding"/>
    <property type="evidence" value="ECO:0007669"/>
    <property type="project" value="UniProtKB-KW"/>
</dbReference>
<sequence length="990" mass="111517">MEQRPTYSEVKLHEKELQLIEMTRQLANAQQQLQEKHEQLTSVRRQLQIKESQLTEMQESLSTAQHALNERQHQESPDWVIPRNHIQLTDKLLGKGGWGKVVEGKYCGCAVAVKTIHELILSPHNRRLFGREMKIASRCRHPCLLLLIGATNDDGSPVFITELMETSLRALMEQRSLSSTEISFISLDVALALNYLHQKQPLPIIHRDISSANVLLSRQGNQWRAKVSDYGTANFKQHTMTVAPGNVIYSAPEALSKSQTVKEGYFGVNCEYSWVFPTVHGTHTDENQDVNIDEEIDENLPLASVLLPPKSSTDENCTQNPPPSADENCTQNPPPSTDENCTQNPSPSANICTKDPPSSPPPDDSNETQPPSQPEPSEQLSQPEQPLQHSQPEQQHSQPELPSHNLSEQSHQPSSISSDSPILDPHGVIAPKPIKPSSRRTPARLPELSLACTRKPTTPTLTTGKPRSSIPAPTTASSHPLYTPETENDMETTHDLKRKSSDVDVYSFGVLLCEMCVRELPDPERLKQQVVMVTNHELRSLIRKCLQLEPEARPSMEEIITELQPEESSQMVVPADESGQEYQGILFPSDQRNQQTVPFKGGGSQMTVNIHNFEVGSMVEVPVADAGYTRYGVIRWIGNLPSINKLAAGLELEEEESACSDGTFHKERYFTCPRGRGFFVLLENCRPDSRFANSSTTDASLNTEKDFVSMRSPKIEGITLPRTTLEDSYCGPMRGLQGHHFSSYLDATLFSMFAFTSVLDTLLHRRRKDNDLEEYDQVQRVLRNLIVNPLRVYGFVRADRLLALRQLLDRLSSTAGLINEAKDPEEFLNALLQQVLKEDPFLHLKPRDVQEKKCEGAFLYQIITDKDETVKIAQVQTMLEQSFISADLFLSEVPSCLILQMPRLRNRLKVYEMILPNLQLDLTYIVENGGRNGYNIPAMKRCPEALEWLSKTPMEIIAAKERGEMPVKVRSLLGDGYLCMYQRLDMTMYS</sequence>
<comment type="subcellular location">
    <subcellularLocation>
        <location evidence="2">Cytoplasm</location>
        <location evidence="2">Cytoskeleton</location>
        <location evidence="2">Microtubule organizing center</location>
        <location evidence="2">Centrosome</location>
    </subcellularLocation>
    <subcellularLocation>
        <location evidence="3">Cytoplasm</location>
        <location evidence="3">Perinuclear region</location>
    </subcellularLocation>
</comment>
<evidence type="ECO:0000256" key="9">
    <source>
        <dbReference type="ARBA" id="ARBA00022786"/>
    </source>
</evidence>
<feature type="compositionally biased region" description="Low complexity" evidence="15">
    <location>
        <begin position="375"/>
        <end position="426"/>
    </location>
</feature>
<evidence type="ECO:0000256" key="4">
    <source>
        <dbReference type="ARBA" id="ARBA00009085"/>
    </source>
</evidence>
<keyword evidence="6" id="KW-0963">Cytoplasm</keyword>
<evidence type="ECO:0000256" key="6">
    <source>
        <dbReference type="ARBA" id="ARBA00022490"/>
    </source>
</evidence>
<dbReference type="GO" id="GO:0005524">
    <property type="term" value="F:ATP binding"/>
    <property type="evidence" value="ECO:0007669"/>
    <property type="project" value="UniProtKB-UniRule"/>
</dbReference>
<keyword evidence="8" id="KW-0479">Metal-binding</keyword>
<evidence type="ECO:0000256" key="13">
    <source>
        <dbReference type="PROSITE-ProRule" id="PRU10141"/>
    </source>
</evidence>
<dbReference type="SMART" id="SM01052">
    <property type="entry name" value="CAP_GLY"/>
    <property type="match status" value="1"/>
</dbReference>
<dbReference type="InterPro" id="IPR000719">
    <property type="entry name" value="Prot_kinase_dom"/>
</dbReference>
<evidence type="ECO:0000256" key="12">
    <source>
        <dbReference type="ARBA" id="ARBA00022833"/>
    </source>
</evidence>
<dbReference type="SUPFAM" id="SSF74924">
    <property type="entry name" value="Cap-Gly domain"/>
    <property type="match status" value="1"/>
</dbReference>
<dbReference type="PROSITE" id="PS00107">
    <property type="entry name" value="PROTEIN_KINASE_ATP"/>
    <property type="match status" value="1"/>
</dbReference>
<evidence type="ECO:0000259" key="16">
    <source>
        <dbReference type="PROSITE" id="PS50011"/>
    </source>
</evidence>
<dbReference type="Pfam" id="PF00069">
    <property type="entry name" value="Pkinase"/>
    <property type="match status" value="1"/>
</dbReference>
<dbReference type="SUPFAM" id="SSF54001">
    <property type="entry name" value="Cysteine proteinases"/>
    <property type="match status" value="1"/>
</dbReference>
<keyword evidence="18" id="KW-1185">Reference proteome</keyword>
<dbReference type="Gene3D" id="1.10.510.10">
    <property type="entry name" value="Transferase(Phosphotransferase) domain 1"/>
    <property type="match status" value="2"/>
</dbReference>
<comment type="similarity">
    <text evidence="4">Belongs to the peptidase C19 family.</text>
</comment>
<evidence type="ECO:0000256" key="11">
    <source>
        <dbReference type="ARBA" id="ARBA00022807"/>
    </source>
</evidence>
<dbReference type="InterPro" id="IPR011009">
    <property type="entry name" value="Kinase-like_dom_sf"/>
</dbReference>
<evidence type="ECO:0000256" key="2">
    <source>
        <dbReference type="ARBA" id="ARBA00004300"/>
    </source>
</evidence>
<protein>
    <recommendedName>
        <fullName evidence="5">ubiquitinyl hydrolase 1</fullName>
        <ecNumber evidence="5">3.4.19.12</ecNumber>
    </recommendedName>
</protein>
<keyword evidence="10 17" id="KW-0378">Hydrolase</keyword>
<organism evidence="17 18">
    <name type="scientific">Stylophora pistillata</name>
    <name type="common">Smooth cauliflower coral</name>
    <dbReference type="NCBI Taxonomy" id="50429"/>
    <lineage>
        <taxon>Eukaryota</taxon>
        <taxon>Metazoa</taxon>
        <taxon>Cnidaria</taxon>
        <taxon>Anthozoa</taxon>
        <taxon>Hexacorallia</taxon>
        <taxon>Scleractinia</taxon>
        <taxon>Astrocoeniina</taxon>
        <taxon>Pocilloporidae</taxon>
        <taxon>Stylophora</taxon>
    </lineage>
</organism>
<dbReference type="OrthoDB" id="6287070at2759"/>
<evidence type="ECO:0000256" key="8">
    <source>
        <dbReference type="ARBA" id="ARBA00022723"/>
    </source>
</evidence>
<keyword evidence="14" id="KW-0175">Coiled coil</keyword>